<sequence>MHKRLLGSRDGGQAGRGAERWTVDALNVSGGRITGATARGPGGASRAIEADWFIVSMPSEQAAKLTSPAVVAADPKPADIAKLRQDWMNGLMSFLKKGLPLTPGHVNCMDSGRAVTSIGQAQFWDRDFRLHRVRRRHGPRLPVHDHLGLVHGRELQRQEGQGLHAPGGGRRDVGADQGPPQRRRQDRPHRRHAALPVPRPGHRRLRDRGRDQRRAAVHPAPRLGLPNEFDVLDTRWP</sequence>
<name>A0A8J3SP80_9ACTN</name>
<organism evidence="2 3">
    <name type="scientific">Planobispora siamensis</name>
    <dbReference type="NCBI Taxonomy" id="936338"/>
    <lineage>
        <taxon>Bacteria</taxon>
        <taxon>Bacillati</taxon>
        <taxon>Actinomycetota</taxon>
        <taxon>Actinomycetes</taxon>
        <taxon>Streptosporangiales</taxon>
        <taxon>Streptosporangiaceae</taxon>
        <taxon>Planobispora</taxon>
    </lineage>
</organism>
<dbReference type="AlphaFoldDB" id="A0A8J3SP80"/>
<evidence type="ECO:0000256" key="1">
    <source>
        <dbReference type="SAM" id="MobiDB-lite"/>
    </source>
</evidence>
<evidence type="ECO:0000313" key="2">
    <source>
        <dbReference type="EMBL" id="GIH96915.1"/>
    </source>
</evidence>
<keyword evidence="3" id="KW-1185">Reference proteome</keyword>
<evidence type="ECO:0008006" key="4">
    <source>
        <dbReference type="Google" id="ProtNLM"/>
    </source>
</evidence>
<gene>
    <name evidence="2" type="ORF">Psi01_75450</name>
</gene>
<proteinExistence type="predicted"/>
<dbReference type="Proteomes" id="UP000619788">
    <property type="component" value="Unassembled WGS sequence"/>
</dbReference>
<dbReference type="EMBL" id="BOOJ01000074">
    <property type="protein sequence ID" value="GIH96915.1"/>
    <property type="molecule type" value="Genomic_DNA"/>
</dbReference>
<comment type="caution">
    <text evidence="2">The sequence shown here is derived from an EMBL/GenBank/DDBJ whole genome shotgun (WGS) entry which is preliminary data.</text>
</comment>
<dbReference type="RefSeq" id="WP_204068940.1">
    <property type="nucleotide sequence ID" value="NZ_BOOJ01000074.1"/>
</dbReference>
<reference evidence="2 3" key="1">
    <citation type="submission" date="2021-01" db="EMBL/GenBank/DDBJ databases">
        <title>Whole genome shotgun sequence of Planobispora siamensis NBRC 107568.</title>
        <authorList>
            <person name="Komaki H."/>
            <person name="Tamura T."/>
        </authorList>
    </citation>
    <scope>NUCLEOTIDE SEQUENCE [LARGE SCALE GENOMIC DNA]</scope>
    <source>
        <strain evidence="2 3">NBRC 107568</strain>
    </source>
</reference>
<evidence type="ECO:0000313" key="3">
    <source>
        <dbReference type="Proteomes" id="UP000619788"/>
    </source>
</evidence>
<feature type="region of interest" description="Disordered" evidence="1">
    <location>
        <begin position="156"/>
        <end position="237"/>
    </location>
</feature>
<feature type="compositionally biased region" description="Basic residues" evidence="1">
    <location>
        <begin position="181"/>
        <end position="193"/>
    </location>
</feature>
<accession>A0A8J3SP80</accession>
<protein>
    <recommendedName>
        <fullName evidence="4">Amine oxidase domain-containing protein</fullName>
    </recommendedName>
</protein>